<dbReference type="InterPro" id="IPR029045">
    <property type="entry name" value="ClpP/crotonase-like_dom_sf"/>
</dbReference>
<dbReference type="AlphaFoldDB" id="A0A1H5M640"/>
<name>A0A1H5M640_9MICO</name>
<dbReference type="InterPro" id="IPR032259">
    <property type="entry name" value="HIBYL-CoA-H"/>
</dbReference>
<evidence type="ECO:0000313" key="7">
    <source>
        <dbReference type="Proteomes" id="UP000199220"/>
    </source>
</evidence>
<dbReference type="GO" id="GO:0005829">
    <property type="term" value="C:cytosol"/>
    <property type="evidence" value="ECO:0007669"/>
    <property type="project" value="TreeGrafter"/>
</dbReference>
<keyword evidence="7" id="KW-1185">Reference proteome</keyword>
<dbReference type="EC" id="3.1.2.4" evidence="2"/>
<dbReference type="NCBIfam" id="NF004127">
    <property type="entry name" value="PRK05617.1"/>
    <property type="match status" value="1"/>
</dbReference>
<reference evidence="7" key="1">
    <citation type="submission" date="2016-10" db="EMBL/GenBank/DDBJ databases">
        <authorList>
            <person name="Varghese N."/>
            <person name="Submissions S."/>
        </authorList>
    </citation>
    <scope>NUCLEOTIDE SEQUENCE [LARGE SCALE GENOMIC DNA]</scope>
    <source>
        <strain evidence="7">DSM 21368</strain>
    </source>
</reference>
<keyword evidence="3" id="KW-0378">Hydrolase</keyword>
<gene>
    <name evidence="6" type="ORF">SAMN04488554_3182</name>
</gene>
<dbReference type="EMBL" id="FNTX01000002">
    <property type="protein sequence ID" value="SEE84949.1"/>
    <property type="molecule type" value="Genomic_DNA"/>
</dbReference>
<dbReference type="InterPro" id="IPR045004">
    <property type="entry name" value="ECH_dom"/>
</dbReference>
<accession>A0A1H5M640</accession>
<dbReference type="Pfam" id="PF16113">
    <property type="entry name" value="ECH_2"/>
    <property type="match status" value="1"/>
</dbReference>
<dbReference type="Proteomes" id="UP000199220">
    <property type="component" value="Unassembled WGS sequence"/>
</dbReference>
<evidence type="ECO:0000313" key="6">
    <source>
        <dbReference type="EMBL" id="SEE84949.1"/>
    </source>
</evidence>
<dbReference type="STRING" id="648782.SAMN04488554_3182"/>
<dbReference type="GO" id="GO:0006574">
    <property type="term" value="P:L-valine catabolic process"/>
    <property type="evidence" value="ECO:0007669"/>
    <property type="project" value="TreeGrafter"/>
</dbReference>
<feature type="region of interest" description="Disordered" evidence="4">
    <location>
        <begin position="1"/>
        <end position="23"/>
    </location>
</feature>
<feature type="domain" description="Enoyl-CoA hydratase/isomerase" evidence="5">
    <location>
        <begin position="41"/>
        <end position="365"/>
    </location>
</feature>
<dbReference type="GO" id="GO:0003860">
    <property type="term" value="F:3-hydroxyisobutyryl-CoA hydrolase activity"/>
    <property type="evidence" value="ECO:0007669"/>
    <property type="project" value="UniProtKB-EC"/>
</dbReference>
<comment type="catalytic activity">
    <reaction evidence="1">
        <text>3-hydroxy-2-methylpropanoyl-CoA + H2O = 3-hydroxy-2-methylpropanoate + CoA + H(+)</text>
        <dbReference type="Rhea" id="RHEA:20888"/>
        <dbReference type="ChEBI" id="CHEBI:11805"/>
        <dbReference type="ChEBI" id="CHEBI:15377"/>
        <dbReference type="ChEBI" id="CHEBI:15378"/>
        <dbReference type="ChEBI" id="CHEBI:57287"/>
        <dbReference type="ChEBI" id="CHEBI:57340"/>
        <dbReference type="EC" id="3.1.2.4"/>
    </reaction>
</comment>
<dbReference type="CDD" id="cd06558">
    <property type="entry name" value="crotonase-like"/>
    <property type="match status" value="1"/>
</dbReference>
<evidence type="ECO:0000256" key="2">
    <source>
        <dbReference type="ARBA" id="ARBA00011915"/>
    </source>
</evidence>
<proteinExistence type="predicted"/>
<evidence type="ECO:0000259" key="5">
    <source>
        <dbReference type="Pfam" id="PF16113"/>
    </source>
</evidence>
<protein>
    <recommendedName>
        <fullName evidence="2">3-hydroxyisobutyryl-CoA hydrolase</fullName>
        <ecNumber evidence="2">3.1.2.4</ecNumber>
    </recommendedName>
</protein>
<dbReference type="SUPFAM" id="SSF52096">
    <property type="entry name" value="ClpP/crotonase"/>
    <property type="match status" value="1"/>
</dbReference>
<organism evidence="6 7">
    <name type="scientific">Ruania alba</name>
    <dbReference type="NCBI Taxonomy" id="648782"/>
    <lineage>
        <taxon>Bacteria</taxon>
        <taxon>Bacillati</taxon>
        <taxon>Actinomycetota</taxon>
        <taxon>Actinomycetes</taxon>
        <taxon>Micrococcales</taxon>
        <taxon>Ruaniaceae</taxon>
        <taxon>Ruania</taxon>
    </lineage>
</organism>
<dbReference type="PANTHER" id="PTHR43176:SF3">
    <property type="entry name" value="3-HYDROXYISOBUTYRYL-COA HYDROLASE, MITOCHONDRIAL"/>
    <property type="match status" value="1"/>
</dbReference>
<evidence type="ECO:0000256" key="1">
    <source>
        <dbReference type="ARBA" id="ARBA00001709"/>
    </source>
</evidence>
<sequence length="365" mass="38664">MVVHTRDMEEAAKRSPVPGPDLAGWTPANEHVLVARQGTLGRIRLNRPRAINALTLDMVTAMTAQLRRWAEEGTVRAVALDGAGDRGMCAGGDVRAIRDSLLGSGGVEQAVQFWESEYTLDQLIAEAELPVAAFMDGVVMGGGIGLGGHAALRLVTPRTRVAMPETGIGFFPDVGALHPLSRAPGELGTHLALTGASVTGSDAIAVGLADAMIETGTWEDMCAQWATGAPLVQPGEHALPEQHSDLTAQRPWIDTCFTGDDAATIEARLLARPEPEAQQAAATLGSRCPFSVAVTLAAIRRAAELPAVADVLEQDLRLGTAFMRGDAAEDFIEGVRAVLVDRDHAPRWRHDSLAAIDRSEVLALF</sequence>
<feature type="compositionally biased region" description="Basic and acidic residues" evidence="4">
    <location>
        <begin position="1"/>
        <end position="13"/>
    </location>
</feature>
<dbReference type="PANTHER" id="PTHR43176">
    <property type="entry name" value="3-HYDROXYISOBUTYRYL-COA HYDROLASE-RELATED"/>
    <property type="match status" value="1"/>
</dbReference>
<evidence type="ECO:0000256" key="3">
    <source>
        <dbReference type="ARBA" id="ARBA00022801"/>
    </source>
</evidence>
<dbReference type="Gene3D" id="3.90.226.10">
    <property type="entry name" value="2-enoyl-CoA Hydratase, Chain A, domain 1"/>
    <property type="match status" value="1"/>
</dbReference>
<evidence type="ECO:0000256" key="4">
    <source>
        <dbReference type="SAM" id="MobiDB-lite"/>
    </source>
</evidence>